<evidence type="ECO:0000313" key="1">
    <source>
        <dbReference type="EMBL" id="MFL9840463.1"/>
    </source>
</evidence>
<sequence length="287" mass="32253">MSEEHFYEDGVMQVVIDSNMMQSAELFEYLSDGANVAVLPDYVWAECYKQQSLVAVQSFLSVVRYFPDQIAVLRSGKQIAGFDPRTTRFPKAFELENVPTDLRAMETAVDQATAGAAAVLAQLREQWDAATATMDDMLQGAEEDILPSLPELASMFTADELGRCRRKEKYTPAMTEKVFGTAFGIYEHLVEIDPRVPLLPPRHAVETFYYRFALGAMLHCIWWIRNGSQSISKTERLRNDYVDLGLASCATYYDGFMTNDTKAAWLHNELANALKFAQAEAAAHSSR</sequence>
<proteinExistence type="predicted"/>
<reference evidence="1 2" key="1">
    <citation type="submission" date="2024-06" db="EMBL/GenBank/DDBJ databases">
        <authorList>
            <person name="Kaempfer P."/>
            <person name="Viver T."/>
        </authorList>
    </citation>
    <scope>NUCLEOTIDE SEQUENCE [LARGE SCALE GENOMIC DNA]</scope>
    <source>
        <strain evidence="1 2">ST-64</strain>
    </source>
</reference>
<gene>
    <name evidence="1" type="ORF">ABS767_05755</name>
</gene>
<dbReference type="EMBL" id="JBELQC010000001">
    <property type="protein sequence ID" value="MFL9840463.1"/>
    <property type="molecule type" value="Genomic_DNA"/>
</dbReference>
<name>A0ABW8YJM9_9SPHN</name>
<accession>A0ABW8YJM9</accession>
<keyword evidence="2" id="KW-1185">Reference proteome</keyword>
<evidence type="ECO:0000313" key="2">
    <source>
        <dbReference type="Proteomes" id="UP001629244"/>
    </source>
</evidence>
<organism evidence="1 2">
    <name type="scientific">Sphingomonas plantiphila</name>
    <dbReference type="NCBI Taxonomy" id="3163295"/>
    <lineage>
        <taxon>Bacteria</taxon>
        <taxon>Pseudomonadati</taxon>
        <taxon>Pseudomonadota</taxon>
        <taxon>Alphaproteobacteria</taxon>
        <taxon>Sphingomonadales</taxon>
        <taxon>Sphingomonadaceae</taxon>
        <taxon>Sphingomonas</taxon>
    </lineage>
</organism>
<dbReference type="Proteomes" id="UP001629244">
    <property type="component" value="Unassembled WGS sequence"/>
</dbReference>
<dbReference type="RefSeq" id="WP_408077399.1">
    <property type="nucleotide sequence ID" value="NZ_JBELQC010000001.1"/>
</dbReference>
<protein>
    <submittedName>
        <fullName evidence="1">Uncharacterized protein</fullName>
    </submittedName>
</protein>
<comment type="caution">
    <text evidence="1">The sequence shown here is derived from an EMBL/GenBank/DDBJ whole genome shotgun (WGS) entry which is preliminary data.</text>
</comment>